<evidence type="ECO:0000256" key="9">
    <source>
        <dbReference type="SAM" id="Phobius"/>
    </source>
</evidence>
<evidence type="ECO:0000256" key="6">
    <source>
        <dbReference type="ARBA" id="ARBA00022989"/>
    </source>
</evidence>
<feature type="transmembrane region" description="Helical" evidence="9">
    <location>
        <begin position="36"/>
        <end position="54"/>
    </location>
</feature>
<dbReference type="Gene3D" id="1.20.5.820">
    <property type="entry name" value="Preprotein translocase SecE subunit"/>
    <property type="match status" value="1"/>
</dbReference>
<evidence type="ECO:0000256" key="8">
    <source>
        <dbReference type="ARBA" id="ARBA00023136"/>
    </source>
</evidence>
<dbReference type="Proteomes" id="UP000315496">
    <property type="component" value="Chromosome 3"/>
</dbReference>
<sequence>MSEHASLVRSASAWVSSGRRFWNGCEKPTGAEVRKLAISTSIGVLAIGVTGFIIKTISYPIFRLLAGSGAAV</sequence>
<reference evidence="10 11" key="1">
    <citation type="submission" date="2019-05" db="EMBL/GenBank/DDBJ databases">
        <title>The compact genome of Giardia muris reveals important steps in the evolution of intestinal protozoan parasites.</title>
        <authorList>
            <person name="Xu F."/>
            <person name="Jimenez-Gonzalez A."/>
            <person name="Einarsson E."/>
            <person name="Astvaldsson A."/>
            <person name="Peirasmaki D."/>
            <person name="Eckmann L."/>
            <person name="Andersson J.O."/>
            <person name="Svard S.G."/>
            <person name="Jerlstrom-Hultqvist J."/>
        </authorList>
    </citation>
    <scope>NUCLEOTIDE SEQUENCE [LARGE SCALE GENOMIC DNA]</scope>
    <source>
        <strain evidence="10 11">Roberts-Thomson</strain>
    </source>
</reference>
<dbReference type="GO" id="GO:0006605">
    <property type="term" value="P:protein targeting"/>
    <property type="evidence" value="ECO:0007669"/>
    <property type="project" value="InterPro"/>
</dbReference>
<comment type="subcellular location">
    <subcellularLocation>
        <location evidence="1">Membrane</location>
    </subcellularLocation>
</comment>
<evidence type="ECO:0000256" key="1">
    <source>
        <dbReference type="ARBA" id="ARBA00004370"/>
    </source>
</evidence>
<evidence type="ECO:0000256" key="4">
    <source>
        <dbReference type="ARBA" id="ARBA00022692"/>
    </source>
</evidence>
<dbReference type="InterPro" id="IPR001901">
    <property type="entry name" value="Translocase_SecE/Sec61-g"/>
</dbReference>
<dbReference type="Pfam" id="PF00584">
    <property type="entry name" value="SecE"/>
    <property type="match status" value="1"/>
</dbReference>
<dbReference type="VEuPathDB" id="GiardiaDB:GMRT_16085"/>
<keyword evidence="11" id="KW-1185">Reference proteome</keyword>
<keyword evidence="3" id="KW-0813">Transport</keyword>
<dbReference type="InterPro" id="IPR023391">
    <property type="entry name" value="Prot_translocase_SecE_dom_sf"/>
</dbReference>
<protein>
    <submittedName>
        <fullName evidence="10">Sec61-gamma</fullName>
    </submittedName>
</protein>
<comment type="similarity">
    <text evidence="2">Belongs to the SecE/SEC61-gamma family.</text>
</comment>
<keyword evidence="5" id="KW-0653">Protein transport</keyword>
<organism evidence="10 11">
    <name type="scientific">Giardia muris</name>
    <dbReference type="NCBI Taxonomy" id="5742"/>
    <lineage>
        <taxon>Eukaryota</taxon>
        <taxon>Metamonada</taxon>
        <taxon>Diplomonadida</taxon>
        <taxon>Hexamitidae</taxon>
        <taxon>Giardiinae</taxon>
        <taxon>Giardia</taxon>
    </lineage>
</organism>
<dbReference type="OrthoDB" id="2401875at2759"/>
<keyword evidence="6 9" id="KW-1133">Transmembrane helix</keyword>
<dbReference type="GO" id="GO:0016020">
    <property type="term" value="C:membrane"/>
    <property type="evidence" value="ECO:0007669"/>
    <property type="project" value="UniProtKB-SubCell"/>
</dbReference>
<evidence type="ECO:0000256" key="7">
    <source>
        <dbReference type="ARBA" id="ARBA00023010"/>
    </source>
</evidence>
<dbReference type="GO" id="GO:0006886">
    <property type="term" value="P:intracellular protein transport"/>
    <property type="evidence" value="ECO:0007669"/>
    <property type="project" value="InterPro"/>
</dbReference>
<comment type="caution">
    <text evidence="10">The sequence shown here is derived from an EMBL/GenBank/DDBJ whole genome shotgun (WGS) entry which is preliminary data.</text>
</comment>
<proteinExistence type="inferred from homology"/>
<evidence type="ECO:0000313" key="11">
    <source>
        <dbReference type="Proteomes" id="UP000315496"/>
    </source>
</evidence>
<evidence type="ECO:0000256" key="5">
    <source>
        <dbReference type="ARBA" id="ARBA00022927"/>
    </source>
</evidence>
<gene>
    <name evidence="10" type="ORF">GMRT_16085</name>
</gene>
<name>A0A4Z1SSH5_GIAMU</name>
<dbReference type="EMBL" id="VDLU01000003">
    <property type="protein sequence ID" value="TNJ27925.1"/>
    <property type="molecule type" value="Genomic_DNA"/>
</dbReference>
<evidence type="ECO:0000256" key="2">
    <source>
        <dbReference type="ARBA" id="ARBA00008274"/>
    </source>
</evidence>
<dbReference type="SUPFAM" id="SSF103456">
    <property type="entry name" value="Preprotein translocase SecE subunit"/>
    <property type="match status" value="1"/>
</dbReference>
<keyword evidence="7" id="KW-0811">Translocation</keyword>
<keyword evidence="4 9" id="KW-0812">Transmembrane</keyword>
<evidence type="ECO:0000256" key="3">
    <source>
        <dbReference type="ARBA" id="ARBA00022448"/>
    </source>
</evidence>
<evidence type="ECO:0000313" key="10">
    <source>
        <dbReference type="EMBL" id="TNJ27925.1"/>
    </source>
</evidence>
<dbReference type="AlphaFoldDB" id="A0A4Z1SSH5"/>
<keyword evidence="8 9" id="KW-0472">Membrane</keyword>
<accession>A0A4Z1SSH5</accession>